<feature type="region of interest" description="Disordered" evidence="6">
    <location>
        <begin position="343"/>
        <end position="370"/>
    </location>
</feature>
<proteinExistence type="predicted"/>
<feature type="repeat" description="WD" evidence="5">
    <location>
        <begin position="127"/>
        <end position="168"/>
    </location>
</feature>
<feature type="region of interest" description="Disordered" evidence="6">
    <location>
        <begin position="822"/>
        <end position="849"/>
    </location>
</feature>
<keyword evidence="11" id="KW-1185">Reference proteome</keyword>
<dbReference type="GO" id="GO:0006261">
    <property type="term" value="P:DNA-templated DNA replication"/>
    <property type="evidence" value="ECO:0007669"/>
    <property type="project" value="TreeGrafter"/>
</dbReference>
<feature type="compositionally biased region" description="Polar residues" evidence="6">
    <location>
        <begin position="838"/>
        <end position="849"/>
    </location>
</feature>
<dbReference type="InterPro" id="IPR001680">
    <property type="entry name" value="WD40_rpt"/>
</dbReference>
<evidence type="ECO:0000256" key="5">
    <source>
        <dbReference type="PROSITE-ProRule" id="PRU00221"/>
    </source>
</evidence>
<feature type="region of interest" description="Disordered" evidence="6">
    <location>
        <begin position="894"/>
        <end position="943"/>
    </location>
</feature>
<dbReference type="InterPro" id="IPR036322">
    <property type="entry name" value="WD40_repeat_dom_sf"/>
</dbReference>
<dbReference type="InterPro" id="IPR048591">
    <property type="entry name" value="WDHD1/CFT4_hel"/>
</dbReference>
<dbReference type="CTD" id="36551"/>
<comment type="subcellular location">
    <subcellularLocation>
        <location evidence="1">Nucleus</location>
    </subcellularLocation>
</comment>
<dbReference type="InterPro" id="IPR022100">
    <property type="entry name" value="WDHD1/CFT4_beta-prop_2nd"/>
</dbReference>
<dbReference type="KEGG" id="clec:106667751"/>
<dbReference type="SUPFAM" id="SSF50978">
    <property type="entry name" value="WD40 repeat-like"/>
    <property type="match status" value="1"/>
</dbReference>
<dbReference type="PANTHER" id="PTHR19932">
    <property type="entry name" value="WD REPEAT AND HMG-BOX DNA BINDING PROTEIN"/>
    <property type="match status" value="1"/>
</dbReference>
<keyword evidence="3" id="KW-0677">Repeat</keyword>
<evidence type="ECO:0000259" key="9">
    <source>
        <dbReference type="Pfam" id="PF24817"/>
    </source>
</evidence>
<keyword evidence="4" id="KW-0539">Nucleus</keyword>
<dbReference type="GO" id="GO:0003682">
    <property type="term" value="F:chromatin binding"/>
    <property type="evidence" value="ECO:0007669"/>
    <property type="project" value="TreeGrafter"/>
</dbReference>
<evidence type="ECO:0000313" key="11">
    <source>
        <dbReference type="Proteomes" id="UP000494040"/>
    </source>
</evidence>
<organism evidence="10 11">
    <name type="scientific">Cimex lectularius</name>
    <name type="common">Bed bug</name>
    <name type="synonym">Acanthia lectularia</name>
    <dbReference type="NCBI Taxonomy" id="79782"/>
    <lineage>
        <taxon>Eukaryota</taxon>
        <taxon>Metazoa</taxon>
        <taxon>Ecdysozoa</taxon>
        <taxon>Arthropoda</taxon>
        <taxon>Hexapoda</taxon>
        <taxon>Insecta</taxon>
        <taxon>Pterygota</taxon>
        <taxon>Neoptera</taxon>
        <taxon>Paraneoptera</taxon>
        <taxon>Hemiptera</taxon>
        <taxon>Heteroptera</taxon>
        <taxon>Panheteroptera</taxon>
        <taxon>Cimicomorpha</taxon>
        <taxon>Cimicidae</taxon>
        <taxon>Cimex</taxon>
    </lineage>
</organism>
<feature type="region of interest" description="Disordered" evidence="6">
    <location>
        <begin position="293"/>
        <end position="327"/>
    </location>
</feature>
<accession>A0A8I6RTU2</accession>
<dbReference type="Pfam" id="PF20946">
    <property type="entry name" value="Ctf4_C"/>
    <property type="match status" value="1"/>
</dbReference>
<dbReference type="EnsemblMetazoa" id="XM_014395890.2">
    <property type="protein sequence ID" value="XP_014251376.1"/>
    <property type="gene ID" value="LOC106667751"/>
</dbReference>
<dbReference type="InterPro" id="IPR057646">
    <property type="entry name" value="WD40_WDHD1_1st"/>
</dbReference>
<dbReference type="InterPro" id="IPR015943">
    <property type="entry name" value="WD40/YVTN_repeat-like_dom_sf"/>
</dbReference>
<feature type="domain" description="WDHD1/CFT4 helical bundle" evidence="8">
    <location>
        <begin position="671"/>
        <end position="764"/>
    </location>
</feature>
<dbReference type="GeneID" id="106667751"/>
<dbReference type="Pfam" id="PF24817">
    <property type="entry name" value="WD40_WDHD1_1st"/>
    <property type="match status" value="1"/>
</dbReference>
<feature type="domain" description="WDHD1/CFT4 second beta-propeller" evidence="7">
    <location>
        <begin position="381"/>
        <end position="663"/>
    </location>
</feature>
<feature type="compositionally biased region" description="Polar residues" evidence="6">
    <location>
        <begin position="928"/>
        <end position="943"/>
    </location>
</feature>
<evidence type="ECO:0000313" key="10">
    <source>
        <dbReference type="EnsemblMetazoa" id="XP_014251376.1"/>
    </source>
</evidence>
<evidence type="ECO:0000259" key="8">
    <source>
        <dbReference type="Pfam" id="PF20946"/>
    </source>
</evidence>
<name>A0A8I6RTU2_CIMLE</name>
<feature type="repeat" description="WD" evidence="5">
    <location>
        <begin position="5"/>
        <end position="37"/>
    </location>
</feature>
<evidence type="ECO:0000256" key="6">
    <source>
        <dbReference type="SAM" id="MobiDB-lite"/>
    </source>
</evidence>
<protein>
    <recommendedName>
        <fullName evidence="12">WD repeat-containing protein 55 homolog</fullName>
    </recommendedName>
</protein>
<dbReference type="SMART" id="SM00320">
    <property type="entry name" value="WD40"/>
    <property type="match status" value="4"/>
</dbReference>
<evidence type="ECO:0008006" key="12">
    <source>
        <dbReference type="Google" id="ProtNLM"/>
    </source>
</evidence>
<dbReference type="PANTHER" id="PTHR19932:SF10">
    <property type="entry name" value="WD REPEAT AND HMG-BOX DNA-BINDING PROTEIN 1"/>
    <property type="match status" value="1"/>
</dbReference>
<dbReference type="GO" id="GO:0006281">
    <property type="term" value="P:DNA repair"/>
    <property type="evidence" value="ECO:0007669"/>
    <property type="project" value="TreeGrafter"/>
</dbReference>
<dbReference type="PROSITE" id="PS50082">
    <property type="entry name" value="WD_REPEATS_2"/>
    <property type="match status" value="2"/>
</dbReference>
<reference evidence="10" key="1">
    <citation type="submission" date="2022-01" db="UniProtKB">
        <authorList>
            <consortium name="EnsemblMetazoa"/>
        </authorList>
    </citation>
    <scope>IDENTIFICATION</scope>
</reference>
<dbReference type="OMA" id="RYAHTNG"/>
<dbReference type="PROSITE" id="PS50294">
    <property type="entry name" value="WD_REPEATS_REGION"/>
    <property type="match status" value="1"/>
</dbReference>
<dbReference type="GO" id="GO:0000278">
    <property type="term" value="P:mitotic cell cycle"/>
    <property type="evidence" value="ECO:0007669"/>
    <property type="project" value="TreeGrafter"/>
</dbReference>
<dbReference type="Proteomes" id="UP000494040">
    <property type="component" value="Unassembled WGS sequence"/>
</dbReference>
<keyword evidence="2 5" id="KW-0853">WD repeat</keyword>
<dbReference type="GO" id="GO:0043596">
    <property type="term" value="C:nuclear replication fork"/>
    <property type="evidence" value="ECO:0007669"/>
    <property type="project" value="TreeGrafter"/>
</dbReference>
<dbReference type="Pfam" id="PF12341">
    <property type="entry name" value="Mcl1_mid"/>
    <property type="match status" value="1"/>
</dbReference>
<dbReference type="AlphaFoldDB" id="A0A8I6RTU2"/>
<evidence type="ECO:0000259" key="7">
    <source>
        <dbReference type="Pfam" id="PF12341"/>
    </source>
</evidence>
<sequence length="943" mass="105172">MPNLRYAHSEGHTDLCYTSDFKYIITCGSEGDVRVWNGVDDVDQKDICAGERAWSLAQKGKNLYVGTEINVVQSYTFPGLETDGIITRFTAPVTQIDVSCDGQKLVAGSCDMMVHVVDLSTLECVRLIGHKAPVLSVCFDPKMEYVVSSGCDGFVKIWSLAINDVIHQWDCLNKTNSFEASKTLCRMHFQKGGTLLAVPLHKSVVLYERGSWNQVQTFGDELFDGYSIVKFSPCGTKLAAGTFQGSLLVWEVTSEKLLKKERDENVQAITGIAWRKDSSGVVFCNSSGQLGDLEIPQSTTMDEDDYDTRAPEDIPISEPIFDDDEDDDENVISLEKIKAQSGFLDNNASPSGKNDDSEDEKESVTSAPAKYHSPISELQQAFQPTSTPTHLQQRFMVWNGVGIIRQFNTDEVNEIDVEFHDTSNNYNVRLNNLLNHTMASLTSNSIVLACARSEDGPSKLMCLVLKSWDGQKEWDCSMPNCEEIVGVSAGEDWVAAAVDNSALRLFSLDGTQIDIFSIPGNFVTMAGHLNKLAVVFHIGIGLNSDQCLSYCELKINQATKLLSAQSIKPLPLSNGTKLRWLGYTDEGSLSSVDSSGVLRILYGSIWRPVCSLDEQCKSKFDHYFVVGINESTHTTRAILCKGAFYPQVIPKPLVSEVKWQIPLCELDSEKGKLEEEYLRNKITIRNINLDNNFFQDTKKSIEKSISITVMKLFALACRSGLEARAVALCEAMQSLDIVKLAAKYAMKMGKHQLAQKVNEVAARMADPVFEIEREEDIRSSYEPADCDQSTEGYSQDLFEETEPVKENLILKLKQKKNDASPKPLRLRMAGNPFRKDNGSSSKNIQNNGYSESKGTFLEWYSENQARLQEENPFMKEGELAVTGMKQYKLLPSNLKEPINSESSQSEPACPKKRKITNQEDDGPRKKTNSLSKLKSFTFQKQSH</sequence>
<dbReference type="RefSeq" id="XP_014251376.1">
    <property type="nucleotide sequence ID" value="XM_014395890.2"/>
</dbReference>
<evidence type="ECO:0000256" key="3">
    <source>
        <dbReference type="ARBA" id="ARBA00022737"/>
    </source>
</evidence>
<evidence type="ECO:0000256" key="4">
    <source>
        <dbReference type="ARBA" id="ARBA00023242"/>
    </source>
</evidence>
<dbReference type="OrthoDB" id="427368at2759"/>
<feature type="compositionally biased region" description="Polar residues" evidence="6">
    <location>
        <begin position="343"/>
        <end position="352"/>
    </location>
</feature>
<evidence type="ECO:0000256" key="1">
    <source>
        <dbReference type="ARBA" id="ARBA00004123"/>
    </source>
</evidence>
<evidence type="ECO:0000256" key="2">
    <source>
        <dbReference type="ARBA" id="ARBA00022574"/>
    </source>
</evidence>
<feature type="domain" description="WDHD1 first WD40" evidence="9">
    <location>
        <begin position="5"/>
        <end position="291"/>
    </location>
</feature>
<dbReference type="Gene3D" id="2.130.10.10">
    <property type="entry name" value="YVTN repeat-like/Quinoprotein amine dehydrogenase"/>
    <property type="match status" value="1"/>
</dbReference>